<feature type="chain" id="PRO_5002300286" description="Secreted protein" evidence="1">
    <location>
        <begin position="20"/>
        <end position="100"/>
    </location>
</feature>
<dbReference type="AlphaFoldDB" id="A0A0D5YT19"/>
<evidence type="ECO:0000313" key="3">
    <source>
        <dbReference type="Proteomes" id="UP000032726"/>
    </source>
</evidence>
<dbReference type="HOGENOM" id="CLU_2302717_0_0_10"/>
<dbReference type="STRING" id="516051.VC82_1872"/>
<protein>
    <recommendedName>
        <fullName evidence="4">Secreted protein</fullName>
    </recommendedName>
</protein>
<name>A0A0D5YT19_9FLAO</name>
<keyword evidence="1" id="KW-0732">Signal</keyword>
<dbReference type="EMBL" id="CP011071">
    <property type="protein sequence ID" value="AKA35477.1"/>
    <property type="molecule type" value="Genomic_DNA"/>
</dbReference>
<dbReference type="Proteomes" id="UP000032726">
    <property type="component" value="Chromosome"/>
</dbReference>
<keyword evidence="3" id="KW-1185">Reference proteome</keyword>
<organism evidence="2 3">
    <name type="scientific">Flagellimonas lutaonensis</name>
    <dbReference type="NCBI Taxonomy" id="516051"/>
    <lineage>
        <taxon>Bacteria</taxon>
        <taxon>Pseudomonadati</taxon>
        <taxon>Bacteroidota</taxon>
        <taxon>Flavobacteriia</taxon>
        <taxon>Flavobacteriales</taxon>
        <taxon>Flavobacteriaceae</taxon>
        <taxon>Flagellimonas</taxon>
    </lineage>
</organism>
<sequence length="100" mass="11240">MKKVILFVCFLVVGYSSYATDDSKKSKTTAIVKTQREQLSSDTSKIHNRQHVNKANLLVFDCFDLGYAVYKAALNEGWSREDAFDAGNAIMMACLFFANQ</sequence>
<accession>A0A0D5YT19</accession>
<proteinExistence type="predicted"/>
<dbReference type="KEGG" id="mlt:VC82_1872"/>
<gene>
    <name evidence="2" type="ORF">VC82_1872</name>
</gene>
<reference evidence="2 3" key="1">
    <citation type="submission" date="2015-03" db="EMBL/GenBank/DDBJ databases">
        <title>Complete genome sequence of Muricauda lutaonensis CC-HSB-11T, isolated from a coastal hot spring.</title>
        <authorList>
            <person name="Kim K.M."/>
        </authorList>
    </citation>
    <scope>NUCLEOTIDE SEQUENCE [LARGE SCALE GENOMIC DNA]</scope>
    <source>
        <strain evidence="2 3">CC-HSB-11</strain>
    </source>
</reference>
<evidence type="ECO:0000313" key="2">
    <source>
        <dbReference type="EMBL" id="AKA35477.1"/>
    </source>
</evidence>
<dbReference type="RefSeq" id="WP_045802130.1">
    <property type="nucleotide sequence ID" value="NZ_CP011071.1"/>
</dbReference>
<evidence type="ECO:0008006" key="4">
    <source>
        <dbReference type="Google" id="ProtNLM"/>
    </source>
</evidence>
<evidence type="ECO:0000256" key="1">
    <source>
        <dbReference type="SAM" id="SignalP"/>
    </source>
</evidence>
<feature type="signal peptide" evidence="1">
    <location>
        <begin position="1"/>
        <end position="19"/>
    </location>
</feature>